<evidence type="ECO:0000256" key="4">
    <source>
        <dbReference type="ARBA" id="ARBA00022475"/>
    </source>
</evidence>
<feature type="transmembrane region" description="Helical" evidence="9">
    <location>
        <begin position="30"/>
        <end position="51"/>
    </location>
</feature>
<feature type="transmembrane region" description="Helical" evidence="9">
    <location>
        <begin position="150"/>
        <end position="174"/>
    </location>
</feature>
<dbReference type="PANTHER" id="PTHR30413:SF10">
    <property type="entry name" value="CAPSULE POLYSACCHARIDE EXPORT INNER-MEMBRANE PROTEIN CTRC"/>
    <property type="match status" value="1"/>
</dbReference>
<feature type="transmembrane region" description="Helical" evidence="9">
    <location>
        <begin position="186"/>
        <end position="205"/>
    </location>
</feature>
<evidence type="ECO:0000313" key="12">
    <source>
        <dbReference type="Proteomes" id="UP001161391"/>
    </source>
</evidence>
<keyword evidence="8 9" id="KW-0472">Membrane</keyword>
<keyword evidence="4 9" id="KW-1003">Cell membrane</keyword>
<keyword evidence="7" id="KW-0762">Sugar transport</keyword>
<name>A0ABQ5VC49_9PROT</name>
<evidence type="ECO:0000256" key="3">
    <source>
        <dbReference type="ARBA" id="ARBA00022448"/>
    </source>
</evidence>
<evidence type="ECO:0000256" key="7">
    <source>
        <dbReference type="ARBA" id="ARBA00023047"/>
    </source>
</evidence>
<comment type="caution">
    <text evidence="11">The sequence shown here is derived from an EMBL/GenBank/DDBJ whole genome shotgun (WGS) entry which is preliminary data.</text>
</comment>
<comment type="similarity">
    <text evidence="2 9">Belongs to the ABC-2 integral membrane protein family.</text>
</comment>
<feature type="domain" description="ABC transmembrane type-2" evidence="10">
    <location>
        <begin position="31"/>
        <end position="263"/>
    </location>
</feature>
<dbReference type="InterPro" id="IPR047817">
    <property type="entry name" value="ABC2_TM_bact-type"/>
</dbReference>
<reference evidence="11" key="1">
    <citation type="journal article" date="2014" name="Int. J. Syst. Evol. Microbiol.">
        <title>Complete genome of a new Firmicutes species belonging to the dominant human colonic microbiota ('Ruminococcus bicirculans') reveals two chromosomes and a selective capacity to utilize plant glucans.</title>
        <authorList>
            <consortium name="NISC Comparative Sequencing Program"/>
            <person name="Wegmann U."/>
            <person name="Louis P."/>
            <person name="Goesmann A."/>
            <person name="Henrissat B."/>
            <person name="Duncan S.H."/>
            <person name="Flint H.J."/>
        </authorList>
    </citation>
    <scope>NUCLEOTIDE SEQUENCE</scope>
    <source>
        <strain evidence="11">NBRC 108219</strain>
    </source>
</reference>
<dbReference type="Pfam" id="PF01061">
    <property type="entry name" value="ABC2_membrane"/>
    <property type="match status" value="1"/>
</dbReference>
<evidence type="ECO:0000256" key="8">
    <source>
        <dbReference type="ARBA" id="ARBA00023136"/>
    </source>
</evidence>
<keyword evidence="6 9" id="KW-1133">Transmembrane helix</keyword>
<feature type="transmembrane region" description="Helical" evidence="9">
    <location>
        <begin position="239"/>
        <end position="260"/>
    </location>
</feature>
<gene>
    <name evidence="11" type="ORF">GCM10007853_18510</name>
</gene>
<accession>A0ABQ5VC49</accession>
<protein>
    <recommendedName>
        <fullName evidence="9">Transport permease protein</fullName>
    </recommendedName>
</protein>
<keyword evidence="7" id="KW-0625">Polysaccharide transport</keyword>
<dbReference type="EMBL" id="BSNK01000002">
    <property type="protein sequence ID" value="GLQ23977.1"/>
    <property type="molecule type" value="Genomic_DNA"/>
</dbReference>
<keyword evidence="12" id="KW-1185">Reference proteome</keyword>
<evidence type="ECO:0000313" key="11">
    <source>
        <dbReference type="EMBL" id="GLQ23977.1"/>
    </source>
</evidence>
<keyword evidence="5 9" id="KW-0812">Transmembrane</keyword>
<sequence length="271" mass="30065">MNFLRSRVPSATITVQMTRRAILQRYRGSFLGLAWAFLTPISMLVVYTFIFTKVFTVRWGADVSADGVGDLGTFQFAVLLFAGLSLYAFFSEVVLTTGTAITDNVNLVKKVVFPLRVLPIVNIFSALFQLLVSLLILILFQLILTGFLPWTALLSPLAILPLVVLVAGLGWWLSALGTYIRDINQILTPLVTALLFLGPILYPLSSFSEGVRPWLSLNPLTIPIEAFRDMMIWGVWPDWTALAIYMGVATLLAITGWMGFTRLRPGFADVL</sequence>
<evidence type="ECO:0000256" key="5">
    <source>
        <dbReference type="ARBA" id="ARBA00022692"/>
    </source>
</evidence>
<dbReference type="InterPro" id="IPR013525">
    <property type="entry name" value="ABC2_TM"/>
</dbReference>
<dbReference type="Proteomes" id="UP001161391">
    <property type="component" value="Unassembled WGS sequence"/>
</dbReference>
<feature type="transmembrane region" description="Helical" evidence="9">
    <location>
        <begin position="117"/>
        <end position="144"/>
    </location>
</feature>
<evidence type="ECO:0000256" key="6">
    <source>
        <dbReference type="ARBA" id="ARBA00022989"/>
    </source>
</evidence>
<evidence type="ECO:0000256" key="2">
    <source>
        <dbReference type="ARBA" id="ARBA00007783"/>
    </source>
</evidence>
<keyword evidence="3 9" id="KW-0813">Transport</keyword>
<dbReference type="PANTHER" id="PTHR30413">
    <property type="entry name" value="INNER MEMBRANE TRANSPORT PERMEASE"/>
    <property type="match status" value="1"/>
</dbReference>
<dbReference type="RefSeq" id="WP_284389949.1">
    <property type="nucleotide sequence ID" value="NZ_BSNK01000002.1"/>
</dbReference>
<evidence type="ECO:0000259" key="10">
    <source>
        <dbReference type="PROSITE" id="PS51012"/>
    </source>
</evidence>
<feature type="transmembrane region" description="Helical" evidence="9">
    <location>
        <begin position="71"/>
        <end position="90"/>
    </location>
</feature>
<comment type="subcellular location">
    <subcellularLocation>
        <location evidence="9">Cell inner membrane</location>
        <topology evidence="9">Multi-pass membrane protein</topology>
    </subcellularLocation>
    <subcellularLocation>
        <location evidence="1">Cell membrane</location>
        <topology evidence="1">Multi-pass membrane protein</topology>
    </subcellularLocation>
</comment>
<organism evidence="11 12">
    <name type="scientific">Algimonas ampicilliniresistens</name>
    <dbReference type="NCBI Taxonomy" id="1298735"/>
    <lineage>
        <taxon>Bacteria</taxon>
        <taxon>Pseudomonadati</taxon>
        <taxon>Pseudomonadota</taxon>
        <taxon>Alphaproteobacteria</taxon>
        <taxon>Maricaulales</taxon>
        <taxon>Robiginitomaculaceae</taxon>
        <taxon>Algimonas</taxon>
    </lineage>
</organism>
<evidence type="ECO:0000256" key="9">
    <source>
        <dbReference type="RuleBase" id="RU361157"/>
    </source>
</evidence>
<dbReference type="PROSITE" id="PS51012">
    <property type="entry name" value="ABC_TM2"/>
    <property type="match status" value="1"/>
</dbReference>
<reference evidence="11" key="2">
    <citation type="submission" date="2023-01" db="EMBL/GenBank/DDBJ databases">
        <title>Draft genome sequence of Algimonas ampicilliniresistens strain NBRC 108219.</title>
        <authorList>
            <person name="Sun Q."/>
            <person name="Mori K."/>
        </authorList>
    </citation>
    <scope>NUCLEOTIDE SEQUENCE</scope>
    <source>
        <strain evidence="11">NBRC 108219</strain>
    </source>
</reference>
<proteinExistence type="inferred from homology"/>
<evidence type="ECO:0000256" key="1">
    <source>
        <dbReference type="ARBA" id="ARBA00004651"/>
    </source>
</evidence>